<reference evidence="1" key="1">
    <citation type="journal article" date="2014" name="Int. J. Syst. Evol. Microbiol.">
        <title>Complete genome sequence of Corynebacterium casei LMG S-19264T (=DSM 44701T), isolated from a smear-ripened cheese.</title>
        <authorList>
            <consortium name="US DOE Joint Genome Institute (JGI-PGF)"/>
            <person name="Walter F."/>
            <person name="Albersmeier A."/>
            <person name="Kalinowski J."/>
            <person name="Ruckert C."/>
        </authorList>
    </citation>
    <scope>NUCLEOTIDE SEQUENCE</scope>
    <source>
        <strain evidence="1">CGMCC 1.15178</strain>
    </source>
</reference>
<name>A0A917DNU0_9BACL</name>
<reference evidence="1" key="2">
    <citation type="submission" date="2020-09" db="EMBL/GenBank/DDBJ databases">
        <authorList>
            <person name="Sun Q."/>
            <person name="Zhou Y."/>
        </authorList>
    </citation>
    <scope>NUCLEOTIDE SEQUENCE</scope>
    <source>
        <strain evidence="1">CGMCC 1.15178</strain>
    </source>
</reference>
<accession>A0A917DNU0</accession>
<keyword evidence="2" id="KW-1185">Reference proteome</keyword>
<comment type="caution">
    <text evidence="1">The sequence shown here is derived from an EMBL/GenBank/DDBJ whole genome shotgun (WGS) entry which is preliminary data.</text>
</comment>
<dbReference type="AlphaFoldDB" id="A0A917DNU0"/>
<sequence length="79" mass="9142">MRCRFSIDPGLRKIESNELVVYDTELSEFISRKITRLKTLLKEPVLHAADVTLLIERIQQANISDPALRAEHVKQINQK</sequence>
<dbReference type="Proteomes" id="UP000612456">
    <property type="component" value="Unassembled WGS sequence"/>
</dbReference>
<dbReference type="EMBL" id="BMHP01000001">
    <property type="protein sequence ID" value="GGD56642.1"/>
    <property type="molecule type" value="Genomic_DNA"/>
</dbReference>
<evidence type="ECO:0000313" key="2">
    <source>
        <dbReference type="Proteomes" id="UP000612456"/>
    </source>
</evidence>
<proteinExistence type="predicted"/>
<evidence type="ECO:0000313" key="1">
    <source>
        <dbReference type="EMBL" id="GGD56642.1"/>
    </source>
</evidence>
<gene>
    <name evidence="1" type="ORF">GCM10010911_12940</name>
</gene>
<protein>
    <submittedName>
        <fullName evidence="1">Uncharacterized protein</fullName>
    </submittedName>
</protein>
<organism evidence="1 2">
    <name type="scientific">Paenibacillus nasutitermitis</name>
    <dbReference type="NCBI Taxonomy" id="1652958"/>
    <lineage>
        <taxon>Bacteria</taxon>
        <taxon>Bacillati</taxon>
        <taxon>Bacillota</taxon>
        <taxon>Bacilli</taxon>
        <taxon>Bacillales</taxon>
        <taxon>Paenibacillaceae</taxon>
        <taxon>Paenibacillus</taxon>
    </lineage>
</organism>